<dbReference type="RefSeq" id="WP_076083744.1">
    <property type="nucleotide sequence ID" value="NZ_CP019070.1"/>
</dbReference>
<accession>A0A1P8KJK7</accession>
<evidence type="ECO:0000313" key="1">
    <source>
        <dbReference type="EMBL" id="APW64714.1"/>
    </source>
</evidence>
<dbReference type="KEGG" id="alp:LPB137_02070"/>
<name>A0A1P8KJK7_9BACT</name>
<dbReference type="AlphaFoldDB" id="A0A1P8KJK7"/>
<organism evidence="1 2">
    <name type="scientific">Poseidonibacter parvus</name>
    <dbReference type="NCBI Taxonomy" id="1850254"/>
    <lineage>
        <taxon>Bacteria</taxon>
        <taxon>Pseudomonadati</taxon>
        <taxon>Campylobacterota</taxon>
        <taxon>Epsilonproteobacteria</taxon>
        <taxon>Campylobacterales</taxon>
        <taxon>Arcobacteraceae</taxon>
        <taxon>Poseidonibacter</taxon>
    </lineage>
</organism>
<dbReference type="Proteomes" id="UP000186074">
    <property type="component" value="Chromosome"/>
</dbReference>
<protein>
    <submittedName>
        <fullName evidence="1">Uncharacterized protein</fullName>
    </submittedName>
</protein>
<dbReference type="STRING" id="1850254.LPB137_02070"/>
<evidence type="ECO:0000313" key="2">
    <source>
        <dbReference type="Proteomes" id="UP000186074"/>
    </source>
</evidence>
<proteinExistence type="predicted"/>
<reference evidence="1 2" key="1">
    <citation type="submission" date="2017-01" db="EMBL/GenBank/DDBJ databases">
        <title>Genome sequencing of Arcobacter sp. LPB0137.</title>
        <authorList>
            <person name="Lee G.-W."/>
            <person name="Yi H."/>
        </authorList>
    </citation>
    <scope>NUCLEOTIDE SEQUENCE [LARGE SCALE GENOMIC DNA]</scope>
    <source>
        <strain evidence="1 2">LPB0137</strain>
    </source>
</reference>
<dbReference type="EMBL" id="CP019070">
    <property type="protein sequence ID" value="APW64714.1"/>
    <property type="molecule type" value="Genomic_DNA"/>
</dbReference>
<keyword evidence="2" id="KW-1185">Reference proteome</keyword>
<gene>
    <name evidence="1" type="ORF">LPB137_02070</name>
</gene>
<dbReference type="OrthoDB" id="5344079at2"/>
<sequence>MKLLRGFGKKYFTLSSIQAYSLATQLHSVLTSTKNHINNKLLISNENDEDEDAPPNLIENLTLCLIQNKKPCHCECIFKKRTALAITLFKFIPRCPFYNAFFAFRRTGVHPPFA</sequence>